<gene>
    <name evidence="1" type="ORF">HA336_02815</name>
</gene>
<dbReference type="Proteomes" id="UP000619545">
    <property type="component" value="Unassembled WGS sequence"/>
</dbReference>
<comment type="caution">
    <text evidence="1">The sequence shown here is derived from an EMBL/GenBank/DDBJ whole genome shotgun (WGS) entry which is preliminary data.</text>
</comment>
<name>A0A832T8P4_9EURY</name>
<sequence length="304" mass="33812">MALWLDVPVAPTDSFYRKLFEAVWRILGDRARGIASERLPALRRCYTVSPDSSTFLSENVPGVRLLDEFRPGELLEEILSETVSGELGRRFWGSLVVSVVERGDVAGLEAMKRSIEALRAVDVTPWLDALALDVLVALAEDVGEDILGDSLQLVAERLDVDEDGVLRVSPLALEFAGYCFEMILLGYVVAYRKPEEIEVVSCDVFAVEDVRRDIERRISEVKSGDLELAAEVIEEVLAPYLRVVTDVRGYLEEARSMDPSIALEVDGFSVSIAPKELDPEWDRHVQEAIEKLTGSGGKARRVFN</sequence>
<dbReference type="EMBL" id="DUJS01000002">
    <property type="protein sequence ID" value="HII70150.1"/>
    <property type="molecule type" value="Genomic_DNA"/>
</dbReference>
<dbReference type="GeneID" id="1476727"/>
<proteinExistence type="predicted"/>
<dbReference type="AlphaFoldDB" id="A0A832T8P4"/>
<organism evidence="1 2">
    <name type="scientific">Methanopyrus kandleri</name>
    <dbReference type="NCBI Taxonomy" id="2320"/>
    <lineage>
        <taxon>Archaea</taxon>
        <taxon>Methanobacteriati</taxon>
        <taxon>Methanobacteriota</taxon>
        <taxon>Methanomada group</taxon>
        <taxon>Methanopyri</taxon>
        <taxon>Methanopyrales</taxon>
        <taxon>Methanopyraceae</taxon>
        <taxon>Methanopyrus</taxon>
    </lineage>
</organism>
<protein>
    <submittedName>
        <fullName evidence="1">Uncharacterized protein</fullName>
    </submittedName>
</protein>
<accession>A0A832T8P4</accession>
<evidence type="ECO:0000313" key="1">
    <source>
        <dbReference type="EMBL" id="HII70150.1"/>
    </source>
</evidence>
<reference evidence="1" key="1">
    <citation type="journal article" date="2020" name="bioRxiv">
        <title>A rank-normalized archaeal taxonomy based on genome phylogeny resolves widespread incomplete and uneven classifications.</title>
        <authorList>
            <person name="Rinke C."/>
            <person name="Chuvochina M."/>
            <person name="Mussig A.J."/>
            <person name="Chaumeil P.-A."/>
            <person name="Waite D.W."/>
            <person name="Whitman W.B."/>
            <person name="Parks D.H."/>
            <person name="Hugenholtz P."/>
        </authorList>
    </citation>
    <scope>NUCLEOTIDE SEQUENCE</scope>
    <source>
        <strain evidence="1">UBA8853</strain>
    </source>
</reference>
<evidence type="ECO:0000313" key="2">
    <source>
        <dbReference type="Proteomes" id="UP000619545"/>
    </source>
</evidence>
<dbReference type="RefSeq" id="WP_011018996.1">
    <property type="nucleotide sequence ID" value="NZ_DUJS01000002.1"/>
</dbReference>